<feature type="compositionally biased region" description="Polar residues" evidence="6">
    <location>
        <begin position="269"/>
        <end position="285"/>
    </location>
</feature>
<dbReference type="GO" id="GO:0005737">
    <property type="term" value="C:cytoplasm"/>
    <property type="evidence" value="ECO:0007669"/>
    <property type="project" value="UniProtKB-SubCell"/>
</dbReference>
<evidence type="ECO:0000256" key="2">
    <source>
        <dbReference type="ARBA" id="ARBA00022490"/>
    </source>
</evidence>
<keyword evidence="3" id="KW-0677">Repeat</keyword>
<sequence>MLGHTWQLPTSIADCRYDRFMRESNMSLSPTSSEIYRGGTPSPQIPGARCKLKLEMAQSADDYPDSFLSSAGSLDSARYPSRSAQSYSSYEGHGFERSNSFRLRNANMQGRAPVLEIGRMPSPTKESKSEKIQDASRFLSWGSKYHDVYKPSSHLDSKRRSYRDPFSKSALAKDHLQPISQLRQKNLVPPQHSKGRDGQDSFSVDALAKDFLQYISTPLRSKKPLPPRYGEARPRSQSPPLEPSLQQDILHQLLEQHVLNAARVKSSAHVESSGTHVESSGTHHNSGGRGQRFYCRSECGRSCGKRNGRKGACCYKGYNVKRANQGGSRGKNERRSKGHSVWRAAEGGCKGSNERGESRKEGHSVEIIGSAMHRRWVEEFGTEKTAHVSLDDVAKRHLTIDLALDPYGSRFIQKKLGKAPASHIEAIFDQIFPHTVELCVNVFGNYVVQKLFEHGTMEHKKALASKLKGHVLSLSLHMYGCRVVQKAIDVLSHVQKAELVKELHGHVMKCVRNLHGNHVVQKCIERVPPSVFQFVLDDFKGQYMRLSMHPYACRVIQRLLEHCSTNQRAQILEEISGITQMLAKNQYGNYVVQHILIHANAEHRAAVMEAFHGSFVKLSKHKFASNVIEKCVSHATRAQRKSLIDEILGDPELDSASVPLMAMARDQYGNYVLQRLIEVADPEQKHYLIRRIQHHLPYLSKVPFGKHIIASIEKAQDPSL</sequence>
<dbReference type="InterPro" id="IPR033133">
    <property type="entry name" value="PUM-HD"/>
</dbReference>
<dbReference type="AlphaFoldDB" id="A0A7S3YJW3"/>
<dbReference type="SUPFAM" id="SSF48371">
    <property type="entry name" value="ARM repeat"/>
    <property type="match status" value="1"/>
</dbReference>
<proteinExistence type="predicted"/>
<evidence type="ECO:0000256" key="6">
    <source>
        <dbReference type="SAM" id="MobiDB-lite"/>
    </source>
</evidence>
<feature type="repeat" description="Pumilio" evidence="5">
    <location>
        <begin position="610"/>
        <end position="645"/>
    </location>
</feature>
<evidence type="ECO:0000259" key="7">
    <source>
        <dbReference type="PROSITE" id="PS50303"/>
    </source>
</evidence>
<dbReference type="GO" id="GO:0010608">
    <property type="term" value="P:post-transcriptional regulation of gene expression"/>
    <property type="evidence" value="ECO:0007669"/>
    <property type="project" value="TreeGrafter"/>
</dbReference>
<feature type="repeat" description="Pumilio" evidence="5">
    <location>
        <begin position="502"/>
        <end position="537"/>
    </location>
</feature>
<dbReference type="Gene3D" id="1.25.10.10">
    <property type="entry name" value="Leucine-rich Repeat Variant"/>
    <property type="match status" value="1"/>
</dbReference>
<evidence type="ECO:0000256" key="1">
    <source>
        <dbReference type="ARBA" id="ARBA00004496"/>
    </source>
</evidence>
<dbReference type="PROSITE" id="PS50302">
    <property type="entry name" value="PUM"/>
    <property type="match status" value="8"/>
</dbReference>
<feature type="repeat" description="Pumilio" evidence="5">
    <location>
        <begin position="466"/>
        <end position="501"/>
    </location>
</feature>
<feature type="repeat" description="Pumilio" evidence="5">
    <location>
        <begin position="538"/>
        <end position="573"/>
    </location>
</feature>
<dbReference type="InterPro" id="IPR001313">
    <property type="entry name" value="Pumilio_RNA-bd_rpt"/>
</dbReference>
<dbReference type="InterPro" id="IPR033712">
    <property type="entry name" value="Pumilio_RNA-bd"/>
</dbReference>
<reference evidence="8" key="1">
    <citation type="submission" date="2021-01" db="EMBL/GenBank/DDBJ databases">
        <authorList>
            <person name="Corre E."/>
            <person name="Pelletier E."/>
            <person name="Niang G."/>
            <person name="Scheremetjew M."/>
            <person name="Finn R."/>
            <person name="Kale V."/>
            <person name="Holt S."/>
            <person name="Cochrane G."/>
            <person name="Meng A."/>
            <person name="Brown T."/>
            <person name="Cohen L."/>
        </authorList>
    </citation>
    <scope>NUCLEOTIDE SEQUENCE</scope>
    <source>
        <strain evidence="8">CCCM811</strain>
    </source>
</reference>
<protein>
    <recommendedName>
        <fullName evidence="7">PUM-HD domain-containing protein</fullName>
    </recommendedName>
</protein>
<dbReference type="PROSITE" id="PS50303">
    <property type="entry name" value="PUM_HD"/>
    <property type="match status" value="1"/>
</dbReference>
<dbReference type="FunFam" id="1.25.10.10:FF:000004">
    <property type="entry name" value="Pumilio homolog 1 isoform 2"/>
    <property type="match status" value="1"/>
</dbReference>
<feature type="repeat" description="Pumilio" evidence="5">
    <location>
        <begin position="652"/>
        <end position="690"/>
    </location>
</feature>
<dbReference type="CDD" id="cd07920">
    <property type="entry name" value="Pumilio"/>
    <property type="match status" value="1"/>
</dbReference>
<name>A0A7S3YJW3_9EUKA</name>
<feature type="region of interest" description="Disordered" evidence="6">
    <location>
        <begin position="219"/>
        <end position="243"/>
    </location>
</feature>
<evidence type="ECO:0000313" key="8">
    <source>
        <dbReference type="EMBL" id="CAE0653971.1"/>
    </source>
</evidence>
<evidence type="ECO:0000256" key="4">
    <source>
        <dbReference type="ARBA" id="ARBA00022884"/>
    </source>
</evidence>
<feature type="region of interest" description="Disordered" evidence="6">
    <location>
        <begin position="324"/>
        <end position="363"/>
    </location>
</feature>
<evidence type="ECO:0000256" key="3">
    <source>
        <dbReference type="ARBA" id="ARBA00022737"/>
    </source>
</evidence>
<feature type="region of interest" description="Disordered" evidence="6">
    <location>
        <begin position="269"/>
        <end position="290"/>
    </location>
</feature>
<dbReference type="InterPro" id="IPR016024">
    <property type="entry name" value="ARM-type_fold"/>
</dbReference>
<feature type="repeat" description="Pumilio" evidence="5">
    <location>
        <begin position="430"/>
        <end position="465"/>
    </location>
</feature>
<gene>
    <name evidence="8" type="ORF">LGLO00237_LOCUS6538</name>
</gene>
<dbReference type="PANTHER" id="PTHR12537:SF12">
    <property type="entry name" value="MATERNAL PROTEIN PUMILIO"/>
    <property type="match status" value="1"/>
</dbReference>
<feature type="repeat" description="Pumilio" evidence="5">
    <location>
        <begin position="392"/>
        <end position="429"/>
    </location>
</feature>
<feature type="compositionally biased region" description="Basic and acidic residues" evidence="6">
    <location>
        <begin position="352"/>
        <end position="363"/>
    </location>
</feature>
<evidence type="ECO:0000256" key="5">
    <source>
        <dbReference type="PROSITE-ProRule" id="PRU00317"/>
    </source>
</evidence>
<dbReference type="EMBL" id="HBIV01008692">
    <property type="protein sequence ID" value="CAE0653971.1"/>
    <property type="molecule type" value="Transcribed_RNA"/>
</dbReference>
<keyword evidence="4" id="KW-0694">RNA-binding</keyword>
<accession>A0A7S3YJW3</accession>
<keyword evidence="2" id="KW-0963">Cytoplasm</keyword>
<feature type="domain" description="PUM-HD" evidence="7">
    <location>
        <begin position="371"/>
        <end position="716"/>
    </location>
</feature>
<dbReference type="InterPro" id="IPR011989">
    <property type="entry name" value="ARM-like"/>
</dbReference>
<organism evidence="8">
    <name type="scientific">Lotharella globosa</name>
    <dbReference type="NCBI Taxonomy" id="91324"/>
    <lineage>
        <taxon>Eukaryota</taxon>
        <taxon>Sar</taxon>
        <taxon>Rhizaria</taxon>
        <taxon>Cercozoa</taxon>
        <taxon>Chlorarachniophyceae</taxon>
        <taxon>Lotharella</taxon>
    </lineage>
</organism>
<dbReference type="Pfam" id="PF00806">
    <property type="entry name" value="PUF"/>
    <property type="match status" value="8"/>
</dbReference>
<comment type="subcellular location">
    <subcellularLocation>
        <location evidence="1">Cytoplasm</location>
    </subcellularLocation>
</comment>
<feature type="repeat" description="Pumilio" evidence="5">
    <location>
        <begin position="574"/>
        <end position="609"/>
    </location>
</feature>
<dbReference type="GO" id="GO:0003729">
    <property type="term" value="F:mRNA binding"/>
    <property type="evidence" value="ECO:0007669"/>
    <property type="project" value="TreeGrafter"/>
</dbReference>
<dbReference type="SMART" id="SM00025">
    <property type="entry name" value="Pumilio"/>
    <property type="match status" value="8"/>
</dbReference>
<dbReference type="PANTHER" id="PTHR12537">
    <property type="entry name" value="RNA BINDING PROTEIN PUMILIO-RELATED"/>
    <property type="match status" value="1"/>
</dbReference>